<organism evidence="4 5">
    <name type="scientific">Armatimonas rosea</name>
    <dbReference type="NCBI Taxonomy" id="685828"/>
    <lineage>
        <taxon>Bacteria</taxon>
        <taxon>Bacillati</taxon>
        <taxon>Armatimonadota</taxon>
        <taxon>Armatimonadia</taxon>
        <taxon>Armatimonadales</taxon>
        <taxon>Armatimonadaceae</taxon>
        <taxon>Armatimonas</taxon>
    </lineage>
</organism>
<proteinExistence type="inferred from homology"/>
<dbReference type="PANTHER" id="PTHR33269">
    <property type="entry name" value="NADH-UBIQUINONE OXIDOREDUCTASE CHAIN 6"/>
    <property type="match status" value="1"/>
</dbReference>
<accession>A0A7W9W9W1</accession>
<feature type="transmembrane region" description="Helical" evidence="2">
    <location>
        <begin position="51"/>
        <end position="75"/>
    </location>
</feature>
<keyword evidence="2" id="KW-0874">Quinone</keyword>
<dbReference type="EMBL" id="JACHGW010000008">
    <property type="protein sequence ID" value="MBB6053716.1"/>
    <property type="molecule type" value="Genomic_DNA"/>
</dbReference>
<dbReference type="Pfam" id="PF00499">
    <property type="entry name" value="Oxidored_q3"/>
    <property type="match status" value="1"/>
</dbReference>
<dbReference type="EC" id="7.1.1.-" evidence="2"/>
<reference evidence="4 5" key="1">
    <citation type="submission" date="2020-08" db="EMBL/GenBank/DDBJ databases">
        <title>Genomic Encyclopedia of Type Strains, Phase IV (KMG-IV): sequencing the most valuable type-strain genomes for metagenomic binning, comparative biology and taxonomic classification.</title>
        <authorList>
            <person name="Goeker M."/>
        </authorList>
    </citation>
    <scope>NUCLEOTIDE SEQUENCE [LARGE SCALE GENOMIC DNA]</scope>
    <source>
        <strain evidence="4 5">DSM 23562</strain>
    </source>
</reference>
<dbReference type="Proteomes" id="UP000520814">
    <property type="component" value="Unassembled WGS sequence"/>
</dbReference>
<dbReference type="Gene3D" id="1.20.120.1200">
    <property type="entry name" value="NADH-ubiquinone/plastoquinone oxidoreductase chain 6, subunit NuoJ"/>
    <property type="match status" value="1"/>
</dbReference>
<evidence type="ECO:0000256" key="1">
    <source>
        <dbReference type="ARBA" id="ARBA00005698"/>
    </source>
</evidence>
<gene>
    <name evidence="4" type="ORF">HNQ39_005558</name>
</gene>
<evidence type="ECO:0000313" key="5">
    <source>
        <dbReference type="Proteomes" id="UP000520814"/>
    </source>
</evidence>
<comment type="catalytic activity">
    <reaction evidence="2">
        <text>a quinone + NADH + 5 H(+)(in) = a quinol + NAD(+) + 4 H(+)(out)</text>
        <dbReference type="Rhea" id="RHEA:57888"/>
        <dbReference type="ChEBI" id="CHEBI:15378"/>
        <dbReference type="ChEBI" id="CHEBI:24646"/>
        <dbReference type="ChEBI" id="CHEBI:57540"/>
        <dbReference type="ChEBI" id="CHEBI:57945"/>
        <dbReference type="ChEBI" id="CHEBI:132124"/>
    </reaction>
</comment>
<keyword evidence="2" id="KW-0472">Membrane</keyword>
<feature type="region of interest" description="Disordered" evidence="3">
    <location>
        <begin position="115"/>
        <end position="164"/>
    </location>
</feature>
<keyword evidence="2" id="KW-1133">Transmembrane helix</keyword>
<name>A0A7W9W9W1_ARMRO</name>
<evidence type="ECO:0000256" key="2">
    <source>
        <dbReference type="RuleBase" id="RU004429"/>
    </source>
</evidence>
<keyword evidence="2" id="KW-0520">NAD</keyword>
<dbReference type="PANTHER" id="PTHR33269:SF17">
    <property type="entry name" value="NADH-UBIQUINONE OXIDOREDUCTASE CHAIN 6"/>
    <property type="match status" value="1"/>
</dbReference>
<evidence type="ECO:0000256" key="3">
    <source>
        <dbReference type="SAM" id="MobiDB-lite"/>
    </source>
</evidence>
<feature type="compositionally biased region" description="Basic and acidic residues" evidence="3">
    <location>
        <begin position="117"/>
        <end position="164"/>
    </location>
</feature>
<dbReference type="RefSeq" id="WP_184203808.1">
    <property type="nucleotide sequence ID" value="NZ_JACHGW010000008.1"/>
</dbReference>
<sequence length="226" mass="24408">MILFLMVAALALVAALLVVLNPNPVRSALFLVVNLFCIAGLYLLLNAYFLSAVQVIVYTGAIMVLFLFVIMLLNLGTPDRSLNKLKAQTPVAVLGGLLLAGALVWSVTKGTAPVPVEQHRSEATESPAEKKDESSESTEAAREEQKERGRVEPEHESATAERLPLRAEPTVDGYPLGSPQGIGKTLYNPKLPWLFPFELTSILLLIAVIGSVVLARRAYGEEATKS</sequence>
<keyword evidence="5" id="KW-1185">Reference proteome</keyword>
<comment type="similarity">
    <text evidence="1 2">Belongs to the complex I subunit 6 family.</text>
</comment>
<keyword evidence="2" id="KW-1003">Cell membrane</keyword>
<dbReference type="GO" id="GO:0008137">
    <property type="term" value="F:NADH dehydrogenase (ubiquinone) activity"/>
    <property type="evidence" value="ECO:0007669"/>
    <property type="project" value="UniProtKB-UniRule"/>
</dbReference>
<comment type="function">
    <text evidence="2">NDH-1 shuttles electrons from NADH, via FMN and iron-sulfur (Fe-S) centers, to quinones in the respiratory chain. Couples the redox reaction to proton translocation (for every two electrons transferred, four hydrogen ions are translocated across the cytoplasmic membrane), and thus conserves the redox energy in a proton gradient.</text>
</comment>
<dbReference type="InterPro" id="IPR001457">
    <property type="entry name" value="NADH_UbQ/plastoQ_OxRdtase_su6"/>
</dbReference>
<feature type="transmembrane region" description="Helical" evidence="2">
    <location>
        <begin position="87"/>
        <end position="107"/>
    </location>
</feature>
<dbReference type="GO" id="GO:0005886">
    <property type="term" value="C:plasma membrane"/>
    <property type="evidence" value="ECO:0007669"/>
    <property type="project" value="UniProtKB-SubCell"/>
</dbReference>
<feature type="transmembrane region" description="Helical" evidence="2">
    <location>
        <begin position="193"/>
        <end position="215"/>
    </location>
</feature>
<comment type="caution">
    <text evidence="4">The sequence shown here is derived from an EMBL/GenBank/DDBJ whole genome shotgun (WGS) entry which is preliminary data.</text>
</comment>
<comment type="subcellular location">
    <subcellularLocation>
        <location evidence="2">Cell membrane</location>
        <topology evidence="2">Multi-pass membrane protein</topology>
    </subcellularLocation>
</comment>
<evidence type="ECO:0000313" key="4">
    <source>
        <dbReference type="EMBL" id="MBB6053716.1"/>
    </source>
</evidence>
<dbReference type="AlphaFoldDB" id="A0A7W9W9W1"/>
<keyword evidence="2" id="KW-0812">Transmembrane</keyword>
<comment type="caution">
    <text evidence="2">Lacks conserved residue(s) required for the propagation of feature annotation.</text>
</comment>
<protein>
    <recommendedName>
        <fullName evidence="2">NADH-quinone oxidoreductase subunit J</fullName>
        <ecNumber evidence="2">7.1.1.-</ecNumber>
    </recommendedName>
</protein>
<dbReference type="InterPro" id="IPR042106">
    <property type="entry name" value="Nuo/plastoQ_OxRdtase_6_NuoJ"/>
</dbReference>
<dbReference type="GO" id="GO:0048038">
    <property type="term" value="F:quinone binding"/>
    <property type="evidence" value="ECO:0007669"/>
    <property type="project" value="UniProtKB-UniRule"/>
</dbReference>